<keyword evidence="3 8" id="KW-0479">Metal-binding</keyword>
<protein>
    <recommendedName>
        <fullName evidence="8">Molybdenum cofactor guanylyltransferase</fullName>
        <shortName evidence="8">MoCo guanylyltransferase</shortName>
        <ecNumber evidence="8">2.7.7.77</ecNumber>
    </recommendedName>
    <alternativeName>
        <fullName evidence="8">GTP:molybdopterin guanylyltransferase</fullName>
    </alternativeName>
    <alternativeName>
        <fullName evidence="8">Mo-MPT guanylyltransferase</fullName>
    </alternativeName>
    <alternativeName>
        <fullName evidence="8">Molybdopterin guanylyltransferase</fullName>
    </alternativeName>
    <alternativeName>
        <fullName evidence="8">Molybdopterin-guanine dinucleotide synthase</fullName>
        <shortName evidence="8">MGD synthase</shortName>
    </alternativeName>
</protein>
<dbReference type="CDD" id="cd02503">
    <property type="entry name" value="MobA"/>
    <property type="match status" value="1"/>
</dbReference>
<keyword evidence="10" id="KW-0548">Nucleotidyltransferase</keyword>
<comment type="function">
    <text evidence="8">Transfers a GMP moiety from GTP to Mo-molybdopterin (Mo-MPT) cofactor (Moco or molybdenum cofactor) to form Mo-molybdopterin guanine dinucleotide (Mo-MGD) cofactor.</text>
</comment>
<comment type="domain">
    <text evidence="8">The N-terminal domain determines nucleotide recognition and specific binding, while the C-terminal domain determines the specific binding to the target protein.</text>
</comment>
<feature type="domain" description="MobA-like NTP transferase" evidence="9">
    <location>
        <begin position="5"/>
        <end position="168"/>
    </location>
</feature>
<comment type="subunit">
    <text evidence="8">Monomer.</text>
</comment>
<evidence type="ECO:0000259" key="9">
    <source>
        <dbReference type="Pfam" id="PF12804"/>
    </source>
</evidence>
<feature type="binding site" evidence="8">
    <location>
        <begin position="8"/>
        <end position="10"/>
    </location>
    <ligand>
        <name>GTP</name>
        <dbReference type="ChEBI" id="CHEBI:37565"/>
    </ligand>
</feature>
<accession>A0A1H3B0M9</accession>
<dbReference type="HAMAP" id="MF_00316">
    <property type="entry name" value="MobA"/>
    <property type="match status" value="1"/>
</dbReference>
<dbReference type="PANTHER" id="PTHR19136:SF81">
    <property type="entry name" value="MOLYBDENUM COFACTOR GUANYLYLTRANSFERASE"/>
    <property type="match status" value="1"/>
</dbReference>
<gene>
    <name evidence="8" type="primary">mobA</name>
    <name evidence="10" type="ORF">SAMN04488238_107180</name>
</gene>
<dbReference type="SUPFAM" id="SSF53448">
    <property type="entry name" value="Nucleotide-diphospho-sugar transferases"/>
    <property type="match status" value="1"/>
</dbReference>
<feature type="binding site" evidence="8">
    <location>
        <position position="104"/>
    </location>
    <ligand>
        <name>Mg(2+)</name>
        <dbReference type="ChEBI" id="CHEBI:18420"/>
    </ligand>
</feature>
<comment type="similarity">
    <text evidence="8">Belongs to the MobA family.</text>
</comment>
<evidence type="ECO:0000256" key="5">
    <source>
        <dbReference type="ARBA" id="ARBA00022842"/>
    </source>
</evidence>
<evidence type="ECO:0000256" key="8">
    <source>
        <dbReference type="HAMAP-Rule" id="MF_00316"/>
    </source>
</evidence>
<evidence type="ECO:0000256" key="3">
    <source>
        <dbReference type="ARBA" id="ARBA00022723"/>
    </source>
</evidence>
<feature type="binding site" evidence="8">
    <location>
        <position position="71"/>
    </location>
    <ligand>
        <name>GTP</name>
        <dbReference type="ChEBI" id="CHEBI:37565"/>
    </ligand>
</feature>
<dbReference type="GO" id="GO:1902758">
    <property type="term" value="P:bis(molybdopterin guanine dinucleotide)molybdenum biosynthetic process"/>
    <property type="evidence" value="ECO:0007669"/>
    <property type="project" value="TreeGrafter"/>
</dbReference>
<comment type="catalytic activity">
    <reaction evidence="8">
        <text>Mo-molybdopterin + GTP + H(+) = Mo-molybdopterin guanine dinucleotide + diphosphate</text>
        <dbReference type="Rhea" id="RHEA:34243"/>
        <dbReference type="ChEBI" id="CHEBI:15378"/>
        <dbReference type="ChEBI" id="CHEBI:33019"/>
        <dbReference type="ChEBI" id="CHEBI:37565"/>
        <dbReference type="ChEBI" id="CHEBI:71302"/>
        <dbReference type="ChEBI" id="CHEBI:71310"/>
        <dbReference type="EC" id="2.7.7.77"/>
    </reaction>
</comment>
<organism evidence="10 11">
    <name type="scientific">Roseicitreum antarcticum</name>
    <dbReference type="NCBI Taxonomy" id="564137"/>
    <lineage>
        <taxon>Bacteria</taxon>
        <taxon>Pseudomonadati</taxon>
        <taxon>Pseudomonadota</taxon>
        <taxon>Alphaproteobacteria</taxon>
        <taxon>Rhodobacterales</taxon>
        <taxon>Paracoccaceae</taxon>
        <taxon>Roseicitreum</taxon>
    </lineage>
</organism>
<evidence type="ECO:0000313" key="11">
    <source>
        <dbReference type="Proteomes" id="UP000198539"/>
    </source>
</evidence>
<keyword evidence="1 8" id="KW-0963">Cytoplasm</keyword>
<dbReference type="NCBIfam" id="TIGR02665">
    <property type="entry name" value="molyb_mobA"/>
    <property type="match status" value="1"/>
</dbReference>
<evidence type="ECO:0000256" key="4">
    <source>
        <dbReference type="ARBA" id="ARBA00022741"/>
    </source>
</evidence>
<keyword evidence="5 8" id="KW-0460">Magnesium</keyword>
<dbReference type="GO" id="GO:0046872">
    <property type="term" value="F:metal ion binding"/>
    <property type="evidence" value="ECO:0007669"/>
    <property type="project" value="UniProtKB-KW"/>
</dbReference>
<dbReference type="InterPro" id="IPR029044">
    <property type="entry name" value="Nucleotide-diphossugar_trans"/>
</dbReference>
<reference evidence="10 11" key="1">
    <citation type="submission" date="2016-10" db="EMBL/GenBank/DDBJ databases">
        <authorList>
            <person name="de Groot N.N."/>
        </authorList>
    </citation>
    <scope>NUCLEOTIDE SEQUENCE [LARGE SCALE GENOMIC DNA]</scope>
    <source>
        <strain evidence="10 11">CGMCC 1.8894</strain>
    </source>
</reference>
<name>A0A1H3B0M9_9RHOB</name>
<comment type="cofactor">
    <cofactor evidence="8">
        <name>Mg(2+)</name>
        <dbReference type="ChEBI" id="CHEBI:18420"/>
    </cofactor>
</comment>
<proteinExistence type="inferred from homology"/>
<dbReference type="Gene3D" id="3.90.550.10">
    <property type="entry name" value="Spore Coat Polysaccharide Biosynthesis Protein SpsA, Chain A"/>
    <property type="match status" value="1"/>
</dbReference>
<keyword evidence="7 8" id="KW-0501">Molybdenum cofactor biosynthesis</keyword>
<dbReference type="PANTHER" id="PTHR19136">
    <property type="entry name" value="MOLYBDENUM COFACTOR GUANYLYLTRANSFERASE"/>
    <property type="match status" value="1"/>
</dbReference>
<evidence type="ECO:0000256" key="7">
    <source>
        <dbReference type="ARBA" id="ARBA00023150"/>
    </source>
</evidence>
<feature type="binding site" evidence="8">
    <location>
        <position position="21"/>
    </location>
    <ligand>
        <name>GTP</name>
        <dbReference type="ChEBI" id="CHEBI:37565"/>
    </ligand>
</feature>
<dbReference type="RefSeq" id="WP_092890611.1">
    <property type="nucleotide sequence ID" value="NZ_CP061498.1"/>
</dbReference>
<dbReference type="EC" id="2.7.7.77" evidence="8"/>
<evidence type="ECO:0000256" key="6">
    <source>
        <dbReference type="ARBA" id="ARBA00023134"/>
    </source>
</evidence>
<keyword evidence="6 8" id="KW-0342">GTP-binding</keyword>
<evidence type="ECO:0000313" key="10">
    <source>
        <dbReference type="EMBL" id="SDX34629.1"/>
    </source>
</evidence>
<feature type="binding site" evidence="8">
    <location>
        <position position="104"/>
    </location>
    <ligand>
        <name>GTP</name>
        <dbReference type="ChEBI" id="CHEBI:37565"/>
    </ligand>
</feature>
<dbReference type="GO" id="GO:0005737">
    <property type="term" value="C:cytoplasm"/>
    <property type="evidence" value="ECO:0007669"/>
    <property type="project" value="UniProtKB-SubCell"/>
</dbReference>
<dbReference type="InterPro" id="IPR025877">
    <property type="entry name" value="MobA-like_NTP_Trfase"/>
</dbReference>
<keyword evidence="4 8" id="KW-0547">Nucleotide-binding</keyword>
<sequence length="222" mass="22760">MTLPAVILAGGRATRIGGGDKGLLMLIPDAAQGRLLDHVIARLAPQVGAMALNANGDPARLAGFGLPVLQDGLPDHPGPLAGILAAMDWAAGQGAASVVTVPADTPFLPRDLVVRLQAAAAPRACGLAVAATRDRDGTVRVHPVCGLWPVALRGDLRATLLDGQRKVTHWTTRHGAALALFAVDDAASSVDPFFNINTPDDLKRARALLGQADDMPAPGGAP</sequence>
<dbReference type="Proteomes" id="UP000198539">
    <property type="component" value="Unassembled WGS sequence"/>
</dbReference>
<comment type="subcellular location">
    <subcellularLocation>
        <location evidence="8">Cytoplasm</location>
    </subcellularLocation>
</comment>
<feature type="binding site" evidence="8">
    <location>
        <position position="53"/>
    </location>
    <ligand>
        <name>GTP</name>
        <dbReference type="ChEBI" id="CHEBI:37565"/>
    </ligand>
</feature>
<keyword evidence="11" id="KW-1185">Reference proteome</keyword>
<dbReference type="Pfam" id="PF12804">
    <property type="entry name" value="NTP_transf_3"/>
    <property type="match status" value="1"/>
</dbReference>
<dbReference type="EMBL" id="FNOM01000007">
    <property type="protein sequence ID" value="SDX34629.1"/>
    <property type="molecule type" value="Genomic_DNA"/>
</dbReference>
<dbReference type="STRING" id="564137.SAMN04488238_107180"/>
<evidence type="ECO:0000256" key="1">
    <source>
        <dbReference type="ARBA" id="ARBA00022490"/>
    </source>
</evidence>
<dbReference type="GO" id="GO:0061603">
    <property type="term" value="F:molybdenum cofactor guanylyltransferase activity"/>
    <property type="evidence" value="ECO:0007669"/>
    <property type="project" value="UniProtKB-EC"/>
</dbReference>
<keyword evidence="2 8" id="KW-0808">Transferase</keyword>
<dbReference type="GO" id="GO:0005525">
    <property type="term" value="F:GTP binding"/>
    <property type="evidence" value="ECO:0007669"/>
    <property type="project" value="UniProtKB-UniRule"/>
</dbReference>
<dbReference type="OrthoDB" id="9788394at2"/>
<evidence type="ECO:0000256" key="2">
    <source>
        <dbReference type="ARBA" id="ARBA00022679"/>
    </source>
</evidence>
<dbReference type="InterPro" id="IPR013482">
    <property type="entry name" value="Molybde_CF_guanTrfase"/>
</dbReference>
<dbReference type="AlphaFoldDB" id="A0A1H3B0M9"/>